<proteinExistence type="predicted"/>
<dbReference type="PANTHER" id="PTHR38626:SF4">
    <property type="entry name" value="SKN-1 DEPENDENT ZYGOTIC TRANSCRIPT"/>
    <property type="match status" value="1"/>
</dbReference>
<sequence length="212" mass="23292">MLVGYWTQGTPEAITIEAEMAGVDPIYGFPRVCDSTPVSAMFQMMSVDSGVDESITVNESGRKKEVIELEANCFRTRVAFAKHIVKCPWCSSVASSVNAESVDLSTSKGVIEQPEDTDRLMVIGIGVLAMLAVLSSTAFICILVAFVQQRRSSLLKENRRIDAKTSRRMFARTGFLTLAISKLFHPTKLRPVPREPRSAVHTINSQPTPLSV</sequence>
<keyword evidence="2" id="KW-0812">Transmembrane</keyword>
<evidence type="ECO:0000313" key="6">
    <source>
        <dbReference type="WBParaSite" id="TCNE_0000139401-mRNA-1"/>
    </source>
</evidence>
<reference evidence="6" key="1">
    <citation type="submission" date="2016-06" db="UniProtKB">
        <authorList>
            <consortium name="WormBaseParasite"/>
        </authorList>
    </citation>
    <scope>IDENTIFICATION</scope>
</reference>
<evidence type="ECO:0000313" key="5">
    <source>
        <dbReference type="Proteomes" id="UP000050794"/>
    </source>
</evidence>
<feature type="transmembrane region" description="Helical" evidence="2">
    <location>
        <begin position="120"/>
        <end position="148"/>
    </location>
</feature>
<keyword evidence="2" id="KW-0472">Membrane</keyword>
<name>A0A183TYS5_TOXCA</name>
<accession>A0A183TYS5</accession>
<evidence type="ECO:0000259" key="3">
    <source>
        <dbReference type="Pfam" id="PF25330"/>
    </source>
</evidence>
<dbReference type="PANTHER" id="PTHR38626">
    <property type="entry name" value="SKN-1 DEPENDENT ZYGOTIC TRANSCRIPT-RELATED"/>
    <property type="match status" value="1"/>
</dbReference>
<feature type="region of interest" description="Disordered" evidence="1">
    <location>
        <begin position="189"/>
        <end position="212"/>
    </location>
</feature>
<evidence type="ECO:0000256" key="1">
    <source>
        <dbReference type="SAM" id="MobiDB-lite"/>
    </source>
</evidence>
<feature type="compositionally biased region" description="Polar residues" evidence="1">
    <location>
        <begin position="201"/>
        <end position="212"/>
    </location>
</feature>
<keyword evidence="5" id="KW-1185">Reference proteome</keyword>
<dbReference type="Pfam" id="PF25330">
    <property type="entry name" value="C2_nem"/>
    <property type="match status" value="1"/>
</dbReference>
<gene>
    <name evidence="4" type="ORF">TCNE_LOCUS1395</name>
</gene>
<organism evidence="5 6">
    <name type="scientific">Toxocara canis</name>
    <name type="common">Canine roundworm</name>
    <dbReference type="NCBI Taxonomy" id="6265"/>
    <lineage>
        <taxon>Eukaryota</taxon>
        <taxon>Metazoa</taxon>
        <taxon>Ecdysozoa</taxon>
        <taxon>Nematoda</taxon>
        <taxon>Chromadorea</taxon>
        <taxon>Rhabditida</taxon>
        <taxon>Spirurina</taxon>
        <taxon>Ascaridomorpha</taxon>
        <taxon>Ascaridoidea</taxon>
        <taxon>Toxocaridae</taxon>
        <taxon>Toxocara</taxon>
    </lineage>
</organism>
<dbReference type="AlphaFoldDB" id="A0A183TYS5"/>
<feature type="domain" description="C2" evidence="3">
    <location>
        <begin position="2"/>
        <end position="84"/>
    </location>
</feature>
<evidence type="ECO:0000313" key="4">
    <source>
        <dbReference type="EMBL" id="VDM26092.1"/>
    </source>
</evidence>
<dbReference type="InterPro" id="IPR057569">
    <property type="entry name" value="C2_nem"/>
</dbReference>
<dbReference type="Proteomes" id="UP000050794">
    <property type="component" value="Unassembled WGS sequence"/>
</dbReference>
<dbReference type="EMBL" id="UYWY01001025">
    <property type="protein sequence ID" value="VDM26092.1"/>
    <property type="molecule type" value="Genomic_DNA"/>
</dbReference>
<protein>
    <submittedName>
        <fullName evidence="6">ZP domain-containing protein</fullName>
    </submittedName>
</protein>
<dbReference type="WBParaSite" id="TCNE_0000139401-mRNA-1">
    <property type="protein sequence ID" value="TCNE_0000139401-mRNA-1"/>
    <property type="gene ID" value="TCNE_0000139401"/>
</dbReference>
<evidence type="ECO:0000256" key="2">
    <source>
        <dbReference type="SAM" id="Phobius"/>
    </source>
</evidence>
<dbReference type="InterPro" id="IPR040426">
    <property type="entry name" value="C05B5.4-like"/>
</dbReference>
<keyword evidence="2" id="KW-1133">Transmembrane helix</keyword>
<reference evidence="4 5" key="2">
    <citation type="submission" date="2018-11" db="EMBL/GenBank/DDBJ databases">
        <authorList>
            <consortium name="Pathogen Informatics"/>
        </authorList>
    </citation>
    <scope>NUCLEOTIDE SEQUENCE [LARGE SCALE GENOMIC DNA]</scope>
</reference>